<dbReference type="AlphaFoldDB" id="A0A1V9Z033"/>
<gene>
    <name evidence="1" type="ORF">ACHHYP_04748</name>
</gene>
<dbReference type="InterPro" id="IPR008922">
    <property type="entry name" value="Di-copper_centre_dom_sf"/>
</dbReference>
<dbReference type="EMBL" id="JNBR01000539">
    <property type="protein sequence ID" value="OQR91355.1"/>
    <property type="molecule type" value="Genomic_DNA"/>
</dbReference>
<evidence type="ECO:0008006" key="3">
    <source>
        <dbReference type="Google" id="ProtNLM"/>
    </source>
</evidence>
<name>A0A1V9Z033_ACHHY</name>
<organism evidence="1 2">
    <name type="scientific">Achlya hypogyna</name>
    <name type="common">Oomycete</name>
    <name type="synonym">Protoachlya hypogyna</name>
    <dbReference type="NCBI Taxonomy" id="1202772"/>
    <lineage>
        <taxon>Eukaryota</taxon>
        <taxon>Sar</taxon>
        <taxon>Stramenopiles</taxon>
        <taxon>Oomycota</taxon>
        <taxon>Saprolegniomycetes</taxon>
        <taxon>Saprolegniales</taxon>
        <taxon>Achlyaceae</taxon>
        <taxon>Achlya</taxon>
    </lineage>
</organism>
<evidence type="ECO:0000313" key="1">
    <source>
        <dbReference type="EMBL" id="OQR91355.1"/>
    </source>
</evidence>
<accession>A0A1V9Z033</accession>
<protein>
    <recommendedName>
        <fullName evidence="3">Tyrosinase copper-binding domain-containing protein</fullName>
    </recommendedName>
</protein>
<keyword evidence="2" id="KW-1185">Reference proteome</keyword>
<comment type="caution">
    <text evidence="1">The sequence shown here is derived from an EMBL/GenBank/DDBJ whole genome shotgun (WGS) entry which is preliminary data.</text>
</comment>
<dbReference type="Gene3D" id="1.10.1280.10">
    <property type="entry name" value="Di-copper center containing domain from catechol oxidase"/>
    <property type="match status" value="1"/>
</dbReference>
<reference evidence="1 2" key="1">
    <citation type="journal article" date="2014" name="Genome Biol. Evol.">
        <title>The secreted proteins of Achlya hypogyna and Thraustotheca clavata identify the ancestral oomycete secretome and reveal gene acquisitions by horizontal gene transfer.</title>
        <authorList>
            <person name="Misner I."/>
            <person name="Blouin N."/>
            <person name="Leonard G."/>
            <person name="Richards T.A."/>
            <person name="Lane C.E."/>
        </authorList>
    </citation>
    <scope>NUCLEOTIDE SEQUENCE [LARGE SCALE GENOMIC DNA]</scope>
    <source>
        <strain evidence="1 2">ATCC 48635</strain>
    </source>
</reference>
<proteinExistence type="predicted"/>
<evidence type="ECO:0000313" key="2">
    <source>
        <dbReference type="Proteomes" id="UP000243579"/>
    </source>
</evidence>
<sequence length="238" mass="26952">MFWSHHALIDLLHTIYYECRAKNLPKNDPKVFSSCSANNGQKTITATSVVNMLEDGSSNNVDVTPQTKPWFEGVPNKYYDLADATQLGAFSYNYEMSGFLRDMITQCDNVVASKLEDAVIVDTPHVLRATYRKDNADERLWEKAIMDLGRASNLTVSQSETEMVKVQTLMYDNCFPGTIQDFDPEFKKLMGMENMKSHDVMLLESIKDGSNPILLPVDKWTAINMNTYHCRGDVPVTN</sequence>
<dbReference type="OrthoDB" id="6132182at2759"/>
<dbReference type="Proteomes" id="UP000243579">
    <property type="component" value="Unassembled WGS sequence"/>
</dbReference>